<dbReference type="RefSeq" id="WP_311603425.1">
    <property type="nucleotide sequence ID" value="NZ_JAVREM010000070.1"/>
</dbReference>
<feature type="region of interest" description="Disordered" evidence="1">
    <location>
        <begin position="70"/>
        <end position="104"/>
    </location>
</feature>
<name>A0ABU2LYM7_9ACTN</name>
<comment type="caution">
    <text evidence="2">The sequence shown here is derived from an EMBL/GenBank/DDBJ whole genome shotgun (WGS) entry which is preliminary data.</text>
</comment>
<evidence type="ECO:0000313" key="3">
    <source>
        <dbReference type="Proteomes" id="UP001183420"/>
    </source>
</evidence>
<dbReference type="EMBL" id="JAVREM010000070">
    <property type="protein sequence ID" value="MDT0322681.1"/>
    <property type="molecule type" value="Genomic_DNA"/>
</dbReference>
<evidence type="ECO:0000313" key="2">
    <source>
        <dbReference type="EMBL" id="MDT0322681.1"/>
    </source>
</evidence>
<gene>
    <name evidence="2" type="ORF">RNC47_30650</name>
</gene>
<protein>
    <submittedName>
        <fullName evidence="2">Uncharacterized protein</fullName>
    </submittedName>
</protein>
<proteinExistence type="predicted"/>
<keyword evidence="3" id="KW-1185">Reference proteome</keyword>
<reference evidence="3" key="1">
    <citation type="submission" date="2023-07" db="EMBL/GenBank/DDBJ databases">
        <title>30 novel species of actinomycetes from the DSMZ collection.</title>
        <authorList>
            <person name="Nouioui I."/>
        </authorList>
    </citation>
    <scope>NUCLEOTIDE SEQUENCE [LARGE SCALE GENOMIC DNA]</scope>
    <source>
        <strain evidence="3">DSM 44918</strain>
    </source>
</reference>
<accession>A0ABU2LYM7</accession>
<sequence>MSAHVPTRSPYRIEDDEGPQTVAELKAALAPWPQELLTFTARLEAARFDEIPGVIAAYRIAWLTRVHPDHQEAGQASEDETADTISWDELMADYTPDGREARRR</sequence>
<evidence type="ECO:0000256" key="1">
    <source>
        <dbReference type="SAM" id="MobiDB-lite"/>
    </source>
</evidence>
<organism evidence="2 3">
    <name type="scientific">Streptomyces millisiae</name>
    <dbReference type="NCBI Taxonomy" id="3075542"/>
    <lineage>
        <taxon>Bacteria</taxon>
        <taxon>Bacillati</taxon>
        <taxon>Actinomycetota</taxon>
        <taxon>Actinomycetes</taxon>
        <taxon>Kitasatosporales</taxon>
        <taxon>Streptomycetaceae</taxon>
        <taxon>Streptomyces</taxon>
    </lineage>
</organism>
<dbReference type="Proteomes" id="UP001183420">
    <property type="component" value="Unassembled WGS sequence"/>
</dbReference>